<sequence length="159" mass="18011">MTPERGSGAGGYFWSSNGFQVVDHNCVCCDKVYGRQWLRDHVHQRCVAVRDDGCGMPVSSLCCATKGNGAVERCTIVVFKKENCLRWCETARESERDRERVRVSGWEGFWGFWTGSWENVEKRCVWFGRGYLGLCVCGHKARQRGLCVCGKKARRGVCV</sequence>
<reference evidence="1 2" key="1">
    <citation type="submission" date="2019-04" db="EMBL/GenBank/DDBJ databases">
        <title>An improved genome assembly and genetic linkage map for asparagus bean, Vigna unguiculata ssp. sesquipedialis.</title>
        <authorList>
            <person name="Xia Q."/>
            <person name="Zhang R."/>
            <person name="Dong Y."/>
        </authorList>
    </citation>
    <scope>NUCLEOTIDE SEQUENCE [LARGE SCALE GENOMIC DNA]</scope>
    <source>
        <tissue evidence="1">Leaf</tissue>
    </source>
</reference>
<evidence type="ECO:0000313" key="2">
    <source>
        <dbReference type="Proteomes" id="UP000501690"/>
    </source>
</evidence>
<protein>
    <submittedName>
        <fullName evidence="1">Uncharacterized protein</fullName>
    </submittedName>
</protein>
<dbReference type="Proteomes" id="UP000501690">
    <property type="component" value="Linkage Group LG9"/>
</dbReference>
<dbReference type="AlphaFoldDB" id="A0A4D6N140"/>
<gene>
    <name evidence="1" type="ORF">DEO72_LG9g811</name>
</gene>
<accession>A0A4D6N140</accession>
<keyword evidence="2" id="KW-1185">Reference proteome</keyword>
<dbReference type="EMBL" id="CP039353">
    <property type="protein sequence ID" value="QCE05805.1"/>
    <property type="molecule type" value="Genomic_DNA"/>
</dbReference>
<evidence type="ECO:0000313" key="1">
    <source>
        <dbReference type="EMBL" id="QCE05805.1"/>
    </source>
</evidence>
<organism evidence="1 2">
    <name type="scientific">Vigna unguiculata</name>
    <name type="common">Cowpea</name>
    <dbReference type="NCBI Taxonomy" id="3917"/>
    <lineage>
        <taxon>Eukaryota</taxon>
        <taxon>Viridiplantae</taxon>
        <taxon>Streptophyta</taxon>
        <taxon>Embryophyta</taxon>
        <taxon>Tracheophyta</taxon>
        <taxon>Spermatophyta</taxon>
        <taxon>Magnoliopsida</taxon>
        <taxon>eudicotyledons</taxon>
        <taxon>Gunneridae</taxon>
        <taxon>Pentapetalae</taxon>
        <taxon>rosids</taxon>
        <taxon>fabids</taxon>
        <taxon>Fabales</taxon>
        <taxon>Fabaceae</taxon>
        <taxon>Papilionoideae</taxon>
        <taxon>50 kb inversion clade</taxon>
        <taxon>NPAAA clade</taxon>
        <taxon>indigoferoid/millettioid clade</taxon>
        <taxon>Phaseoleae</taxon>
        <taxon>Vigna</taxon>
    </lineage>
</organism>
<name>A0A4D6N140_VIGUN</name>
<proteinExistence type="predicted"/>